<dbReference type="Proteomes" id="UP000787635">
    <property type="component" value="Unassembled WGS sequence"/>
</dbReference>
<name>A0ABX1DX00_9PROT</name>
<dbReference type="EMBL" id="JAAVNE010000001">
    <property type="protein sequence ID" value="NKC29432.1"/>
    <property type="molecule type" value="Genomic_DNA"/>
</dbReference>
<proteinExistence type="predicted"/>
<dbReference type="RefSeq" id="WP_168027051.1">
    <property type="nucleotide sequence ID" value="NZ_JAAVNE010000001.1"/>
</dbReference>
<sequence>MGGLFQAPKPVVSVQDTAAATEAANQAVAEQEAASAASAEDAARQARQRALERARRGLAGTIATSARGVLDPAPAFAARKTLLGE</sequence>
<evidence type="ECO:0000313" key="2">
    <source>
        <dbReference type="Proteomes" id="UP000787635"/>
    </source>
</evidence>
<protein>
    <submittedName>
        <fullName evidence="1">Uncharacterized protein</fullName>
    </submittedName>
</protein>
<accession>A0ABX1DX00</accession>
<keyword evidence="2" id="KW-1185">Reference proteome</keyword>
<reference evidence="1 2" key="1">
    <citation type="submission" date="2020-03" db="EMBL/GenBank/DDBJ databases">
        <title>Roseomonas selenitidurans sp. nov. isolated from urban soil.</title>
        <authorList>
            <person name="Liu H."/>
        </authorList>
    </citation>
    <scope>NUCLEOTIDE SEQUENCE [LARGE SCALE GENOMIC DNA]</scope>
    <source>
        <strain evidence="1 2">BU-1</strain>
    </source>
</reference>
<organism evidence="1 2">
    <name type="scientific">Falsiroseomonas selenitidurans</name>
    <dbReference type="NCBI Taxonomy" id="2716335"/>
    <lineage>
        <taxon>Bacteria</taxon>
        <taxon>Pseudomonadati</taxon>
        <taxon>Pseudomonadota</taxon>
        <taxon>Alphaproteobacteria</taxon>
        <taxon>Acetobacterales</taxon>
        <taxon>Roseomonadaceae</taxon>
        <taxon>Falsiroseomonas</taxon>
    </lineage>
</organism>
<evidence type="ECO:0000313" key="1">
    <source>
        <dbReference type="EMBL" id="NKC29432.1"/>
    </source>
</evidence>
<comment type="caution">
    <text evidence="1">The sequence shown here is derived from an EMBL/GenBank/DDBJ whole genome shotgun (WGS) entry which is preliminary data.</text>
</comment>
<gene>
    <name evidence="1" type="ORF">HEQ75_01050</name>
</gene>